<organism evidence="1 2">
    <name type="scientific">Marinilabilia salmonicolor</name>
    <dbReference type="NCBI Taxonomy" id="989"/>
    <lineage>
        <taxon>Bacteria</taxon>
        <taxon>Pseudomonadati</taxon>
        <taxon>Bacteroidota</taxon>
        <taxon>Bacteroidia</taxon>
        <taxon>Marinilabiliales</taxon>
        <taxon>Marinilabiliaceae</taxon>
        <taxon>Marinilabilia</taxon>
    </lineage>
</organism>
<keyword evidence="2" id="KW-1185">Reference proteome</keyword>
<evidence type="ECO:0000313" key="2">
    <source>
        <dbReference type="Proteomes" id="UP000252733"/>
    </source>
</evidence>
<reference evidence="1 2" key="1">
    <citation type="submission" date="2018-07" db="EMBL/GenBank/DDBJ databases">
        <title>Freshwater and sediment microbial communities from various areas in North America, analyzing microbe dynamics in response to fracking.</title>
        <authorList>
            <person name="Lamendella R."/>
        </authorList>
    </citation>
    <scope>NUCLEOTIDE SEQUENCE [LARGE SCALE GENOMIC DNA]</scope>
    <source>
        <strain evidence="1 2">160A</strain>
    </source>
</reference>
<evidence type="ECO:0000313" key="1">
    <source>
        <dbReference type="EMBL" id="RCW28892.1"/>
    </source>
</evidence>
<dbReference type="Proteomes" id="UP000252733">
    <property type="component" value="Unassembled WGS sequence"/>
</dbReference>
<gene>
    <name evidence="1" type="ORF">DFO77_1346</name>
</gene>
<sequence>MLSFEDQSQFDNTINGQNINLTSVSGFAPLSGNLKSSSDSEFEDTLVVSERLSKLLNINREVKVGNTVYRVTPNGTFFADAENYDLLVEVATEEFNPDDYIGQNNISGLKISHLQP</sequence>
<proteinExistence type="predicted"/>
<dbReference type="EMBL" id="QPIZ01000034">
    <property type="protein sequence ID" value="RCW28892.1"/>
    <property type="molecule type" value="Genomic_DNA"/>
</dbReference>
<protein>
    <submittedName>
        <fullName evidence="1">Uncharacterized protein</fullName>
    </submittedName>
</protein>
<comment type="caution">
    <text evidence="1">The sequence shown here is derived from an EMBL/GenBank/DDBJ whole genome shotgun (WGS) entry which is preliminary data.</text>
</comment>
<dbReference type="AlphaFoldDB" id="A0A368UJQ8"/>
<accession>A0A368UJQ8</accession>
<name>A0A368UJQ8_9BACT</name>